<feature type="compositionally biased region" description="Polar residues" evidence="8">
    <location>
        <begin position="240"/>
        <end position="268"/>
    </location>
</feature>
<gene>
    <name evidence="10" type="primary">LOC108992194</name>
</gene>
<evidence type="ECO:0000256" key="6">
    <source>
        <dbReference type="ARBA" id="ARBA00022786"/>
    </source>
</evidence>
<dbReference type="Gene3D" id="3.30.40.10">
    <property type="entry name" value="Zinc/RING finger domain, C3HC4 (zinc finger)"/>
    <property type="match status" value="1"/>
</dbReference>
<keyword evidence="4" id="KW-0479">Metal-binding</keyword>
<organism evidence="9 10">
    <name type="scientific">Juglans regia</name>
    <name type="common">English walnut</name>
    <dbReference type="NCBI Taxonomy" id="51240"/>
    <lineage>
        <taxon>Eukaryota</taxon>
        <taxon>Viridiplantae</taxon>
        <taxon>Streptophyta</taxon>
        <taxon>Embryophyta</taxon>
        <taxon>Tracheophyta</taxon>
        <taxon>Spermatophyta</taxon>
        <taxon>Magnoliopsida</taxon>
        <taxon>eudicotyledons</taxon>
        <taxon>Gunneridae</taxon>
        <taxon>Pentapetalae</taxon>
        <taxon>rosids</taxon>
        <taxon>fabids</taxon>
        <taxon>Fagales</taxon>
        <taxon>Juglandaceae</taxon>
        <taxon>Juglans</taxon>
    </lineage>
</organism>
<dbReference type="GeneID" id="108992194"/>
<feature type="region of interest" description="Disordered" evidence="8">
    <location>
        <begin position="1"/>
        <end position="30"/>
    </location>
</feature>
<evidence type="ECO:0000256" key="8">
    <source>
        <dbReference type="SAM" id="MobiDB-lite"/>
    </source>
</evidence>
<name>A0A2I4ES34_JUGRE</name>
<feature type="compositionally biased region" description="Polar residues" evidence="8">
    <location>
        <begin position="93"/>
        <end position="106"/>
    </location>
</feature>
<feature type="region of interest" description="Disordered" evidence="8">
    <location>
        <begin position="235"/>
        <end position="268"/>
    </location>
</feature>
<keyword evidence="5" id="KW-0863">Zinc-finger</keyword>
<dbReference type="PROSITE" id="PS50089">
    <property type="entry name" value="ZF_RING_2"/>
    <property type="match status" value="1"/>
</dbReference>
<feature type="compositionally biased region" description="Low complexity" evidence="8">
    <location>
        <begin position="145"/>
        <end position="159"/>
    </location>
</feature>
<dbReference type="PANTHER" id="PTHR22937:SF222">
    <property type="entry name" value="RING-TYPE E3 UBIQUITIN TRANSFERASE"/>
    <property type="match status" value="1"/>
</dbReference>
<dbReference type="GO" id="GO:0005634">
    <property type="term" value="C:nucleus"/>
    <property type="evidence" value="ECO:0000318"/>
    <property type="project" value="GO_Central"/>
</dbReference>
<dbReference type="STRING" id="51240.A0A2I4ES34"/>
<evidence type="ECO:0000256" key="1">
    <source>
        <dbReference type="ARBA" id="ARBA00000900"/>
    </source>
</evidence>
<feature type="region of interest" description="Disordered" evidence="8">
    <location>
        <begin position="431"/>
        <end position="461"/>
    </location>
</feature>
<feature type="region of interest" description="Disordered" evidence="8">
    <location>
        <begin position="89"/>
        <end position="124"/>
    </location>
</feature>
<evidence type="ECO:0000313" key="10">
    <source>
        <dbReference type="RefSeq" id="XP_018822211.1"/>
    </source>
</evidence>
<protein>
    <recommendedName>
        <fullName evidence="2">RING-type E3 ubiquitin transferase</fullName>
        <ecNumber evidence="2">2.3.2.27</ecNumber>
    </recommendedName>
</protein>
<evidence type="ECO:0000256" key="4">
    <source>
        <dbReference type="ARBA" id="ARBA00022723"/>
    </source>
</evidence>
<dbReference type="AlphaFoldDB" id="A0A2I4ES34"/>
<evidence type="ECO:0000256" key="7">
    <source>
        <dbReference type="ARBA" id="ARBA00022833"/>
    </source>
</evidence>
<dbReference type="SUPFAM" id="SSF57850">
    <property type="entry name" value="RING/U-box"/>
    <property type="match status" value="1"/>
</dbReference>
<dbReference type="GO" id="GO:0008270">
    <property type="term" value="F:zinc ion binding"/>
    <property type="evidence" value="ECO:0007669"/>
    <property type="project" value="UniProtKB-KW"/>
</dbReference>
<sequence length="597" mass="66741">MGRGTIPSTNQMTGFESGLHGQNTGNENVAQPNIQPAVSASENTANAGVQYVAAPYWDDEIQNLRNPGTGGAPPTRFYHSDMISSLGAASQRHAASSQLPSSSNYGFTGVSADEHGRDGSHSLDNTRSLCEIRYSERISGTIQHSNSSSGSSSSAGPSNTRHPDADRVAVMDSASFALPQYYREIGDPSFMEGLSSRHLRYRSGATEMNHLMVNEHTHLIPGNYMVLHFQPASTLRPDRQLSSNSAHEGTSATNQTPATPSINGSNSIEGSMGTWSLQGVRRYHHTASSRGTLGFLNRQRPDHLSPQMQELRGQNTNSHLYSFHHLHPSINNWCHDCHDYHYYYPLIPQMQGVRDQNIYSHQNSFRHLHPSTNNWHHDHHHMIPQMRGVRGQNIYSHQQVAAASSRVATNSSGSTLRPARNNLEMVLRHRGSIPPTRPQTYCPHRREIPPETTLRHSSRPPMRVLPADETVILDLLVLQQLYQLRNLTDSSNEELFALMEEDSDEEDELSEETIARQLRTRTNVSSAPIINPGETASVHQEAESCIICQHEYKDQEQIATLDCGHEYHAHCLKKWVRVRNVCPMCKSTALNTRRNEL</sequence>
<dbReference type="KEGG" id="jre:108992194"/>
<reference evidence="10" key="1">
    <citation type="submission" date="2025-08" db="UniProtKB">
        <authorList>
            <consortium name="RefSeq"/>
        </authorList>
    </citation>
    <scope>IDENTIFICATION</scope>
    <source>
        <tissue evidence="10">Leaves</tissue>
    </source>
</reference>
<dbReference type="GO" id="GO:0061630">
    <property type="term" value="F:ubiquitin protein ligase activity"/>
    <property type="evidence" value="ECO:0000318"/>
    <property type="project" value="GO_Central"/>
</dbReference>
<keyword evidence="3" id="KW-0808">Transferase</keyword>
<dbReference type="InterPro" id="IPR001841">
    <property type="entry name" value="Znf_RING"/>
</dbReference>
<evidence type="ECO:0000313" key="9">
    <source>
        <dbReference type="Proteomes" id="UP000235220"/>
    </source>
</evidence>
<dbReference type="Pfam" id="PF13639">
    <property type="entry name" value="zf-RING_2"/>
    <property type="match status" value="1"/>
</dbReference>
<dbReference type="SMART" id="SM00184">
    <property type="entry name" value="RING"/>
    <property type="match status" value="1"/>
</dbReference>
<dbReference type="InterPro" id="IPR013083">
    <property type="entry name" value="Znf_RING/FYVE/PHD"/>
</dbReference>
<dbReference type="OrthoDB" id="8062037at2759"/>
<proteinExistence type="predicted"/>
<dbReference type="EC" id="2.3.2.27" evidence="2"/>
<dbReference type="Gramene" id="Jr09_13760_p1">
    <property type="protein sequence ID" value="cds.Jr09_13760_p1"/>
    <property type="gene ID" value="Jr09_13760"/>
</dbReference>
<dbReference type="Proteomes" id="UP000235220">
    <property type="component" value="Chromosome 9"/>
</dbReference>
<keyword evidence="6" id="KW-0833">Ubl conjugation pathway</keyword>
<accession>A0A2I4ES34</accession>
<dbReference type="PANTHER" id="PTHR22937">
    <property type="entry name" value="E3 UBIQUITIN-PROTEIN LIGASE RNF165"/>
    <property type="match status" value="1"/>
</dbReference>
<keyword evidence="7" id="KW-0862">Zinc</keyword>
<evidence type="ECO:0000256" key="2">
    <source>
        <dbReference type="ARBA" id="ARBA00012483"/>
    </source>
</evidence>
<evidence type="ECO:0000256" key="3">
    <source>
        <dbReference type="ARBA" id="ARBA00022679"/>
    </source>
</evidence>
<evidence type="ECO:0000256" key="5">
    <source>
        <dbReference type="ARBA" id="ARBA00022771"/>
    </source>
</evidence>
<dbReference type="InterPro" id="IPR045191">
    <property type="entry name" value="MBR1/2-like"/>
</dbReference>
<keyword evidence="9" id="KW-1185">Reference proteome</keyword>
<dbReference type="RefSeq" id="XP_018822211.1">
    <property type="nucleotide sequence ID" value="XM_018966666.2"/>
</dbReference>
<comment type="catalytic activity">
    <reaction evidence="1">
        <text>S-ubiquitinyl-[E2 ubiquitin-conjugating enzyme]-L-cysteine + [acceptor protein]-L-lysine = [E2 ubiquitin-conjugating enzyme]-L-cysteine + N(6)-ubiquitinyl-[acceptor protein]-L-lysine.</text>
        <dbReference type="EC" id="2.3.2.27"/>
    </reaction>
</comment>
<feature type="region of interest" description="Disordered" evidence="8">
    <location>
        <begin position="140"/>
        <end position="164"/>
    </location>
</feature>
<feature type="compositionally biased region" description="Basic and acidic residues" evidence="8">
    <location>
        <begin position="112"/>
        <end position="121"/>
    </location>
</feature>